<dbReference type="AlphaFoldDB" id="A0A6N7PXR2"/>
<reference evidence="1 2" key="1">
    <citation type="submission" date="2019-10" db="EMBL/GenBank/DDBJ databases">
        <title>A soil myxobacterium in the family Polyangiaceae.</title>
        <authorList>
            <person name="Li Y."/>
            <person name="Wang J."/>
        </authorList>
    </citation>
    <scope>NUCLEOTIDE SEQUENCE [LARGE SCALE GENOMIC DNA]</scope>
    <source>
        <strain evidence="1 2">DSM 14734</strain>
    </source>
</reference>
<dbReference type="RefSeq" id="WP_153823135.1">
    <property type="nucleotide sequence ID" value="NZ_WJIE01000011.1"/>
</dbReference>
<gene>
    <name evidence="1" type="ORF">GF068_31050</name>
</gene>
<dbReference type="Proteomes" id="UP000440224">
    <property type="component" value="Unassembled WGS sequence"/>
</dbReference>
<comment type="caution">
    <text evidence="1">The sequence shown here is derived from an EMBL/GenBank/DDBJ whole genome shotgun (WGS) entry which is preliminary data.</text>
</comment>
<keyword evidence="2" id="KW-1185">Reference proteome</keyword>
<accession>A0A6N7PXR2</accession>
<name>A0A6N7PXR2_9BACT</name>
<evidence type="ECO:0000313" key="2">
    <source>
        <dbReference type="Proteomes" id="UP000440224"/>
    </source>
</evidence>
<sequence length="204" mass="22447">MGSFFRQKTLASLRGPEEMTITGRVASASKATSPVTGMRAALFRISVGEKYTDRERDHEGNEREVVVFEEITSLLVGDSLLIETEEGLVTVPAEDLEVRIPGIDGASAMPIDGRLPDDLKEAVAAHRFKRGLAAYQEIALTKDDAVRLTAVLAPKEGRPAEGDGRARWIARPDLGPMILYDESISGSMGSFWPRIEDAIRRFFR</sequence>
<proteinExistence type="predicted"/>
<protein>
    <submittedName>
        <fullName evidence="1">Uncharacterized protein</fullName>
    </submittedName>
</protein>
<organism evidence="1 2">
    <name type="scientific">Polyangium spumosum</name>
    <dbReference type="NCBI Taxonomy" id="889282"/>
    <lineage>
        <taxon>Bacteria</taxon>
        <taxon>Pseudomonadati</taxon>
        <taxon>Myxococcota</taxon>
        <taxon>Polyangia</taxon>
        <taxon>Polyangiales</taxon>
        <taxon>Polyangiaceae</taxon>
        <taxon>Polyangium</taxon>
    </lineage>
</organism>
<evidence type="ECO:0000313" key="1">
    <source>
        <dbReference type="EMBL" id="MRG96327.1"/>
    </source>
</evidence>
<dbReference type="OrthoDB" id="9947212at2"/>
<dbReference type="EMBL" id="WJIE01000011">
    <property type="protein sequence ID" value="MRG96327.1"/>
    <property type="molecule type" value="Genomic_DNA"/>
</dbReference>